<dbReference type="PANTHER" id="PTHR40050:SF1">
    <property type="entry name" value="INNER SPORE COAT PROTEIN H"/>
    <property type="match status" value="1"/>
</dbReference>
<reference evidence="2 3" key="1">
    <citation type="submission" date="2016-07" db="EMBL/GenBank/DDBJ databases">
        <title>Pervasive Adenine N6-methylation of Active Genes in Fungi.</title>
        <authorList>
            <consortium name="DOE Joint Genome Institute"/>
            <person name="Mondo S.J."/>
            <person name="Dannebaum R.O."/>
            <person name="Kuo R.C."/>
            <person name="Labutti K."/>
            <person name="Haridas S."/>
            <person name="Kuo A."/>
            <person name="Salamov A."/>
            <person name="Ahrendt S.R."/>
            <person name="Lipzen A."/>
            <person name="Sullivan W."/>
            <person name="Andreopoulos W.B."/>
            <person name="Clum A."/>
            <person name="Lindquist E."/>
            <person name="Daum C."/>
            <person name="Ramamoorthy G.K."/>
            <person name="Gryganskyi A."/>
            <person name="Culley D."/>
            <person name="Magnuson J.K."/>
            <person name="James T.Y."/>
            <person name="O'Malley M.A."/>
            <person name="Stajich J.E."/>
            <person name="Spatafora J.W."/>
            <person name="Visel A."/>
            <person name="Grigoriev I.V."/>
        </authorList>
    </citation>
    <scope>NUCLEOTIDE SEQUENCE [LARGE SCALE GENOMIC DNA]</scope>
    <source>
        <strain evidence="2 3">NRRL 2496</strain>
    </source>
</reference>
<dbReference type="PANTHER" id="PTHR40050">
    <property type="entry name" value="INNER SPORE COAT PROTEIN H"/>
    <property type="match status" value="1"/>
</dbReference>
<gene>
    <name evidence="2" type="ORF">BCR43DRAFT_562659</name>
</gene>
<organism evidence="2 3">
    <name type="scientific">Syncephalastrum racemosum</name>
    <name type="common">Filamentous fungus</name>
    <dbReference type="NCBI Taxonomy" id="13706"/>
    <lineage>
        <taxon>Eukaryota</taxon>
        <taxon>Fungi</taxon>
        <taxon>Fungi incertae sedis</taxon>
        <taxon>Mucoromycota</taxon>
        <taxon>Mucoromycotina</taxon>
        <taxon>Mucoromycetes</taxon>
        <taxon>Mucorales</taxon>
        <taxon>Syncephalastraceae</taxon>
        <taxon>Syncephalastrum</taxon>
    </lineage>
</organism>
<dbReference type="STRING" id="13706.A0A1X2HK36"/>
<comment type="caution">
    <text evidence="2">The sequence shown here is derived from an EMBL/GenBank/DDBJ whole genome shotgun (WGS) entry which is preliminary data.</text>
</comment>
<proteinExistence type="predicted"/>
<evidence type="ECO:0000313" key="2">
    <source>
        <dbReference type="EMBL" id="ORY99417.1"/>
    </source>
</evidence>
<dbReference type="Proteomes" id="UP000242180">
    <property type="component" value="Unassembled WGS sequence"/>
</dbReference>
<dbReference type="AlphaFoldDB" id="A0A1X2HK36"/>
<accession>A0A1X2HK36</accession>
<feature type="region of interest" description="Disordered" evidence="1">
    <location>
        <begin position="574"/>
        <end position="593"/>
    </location>
</feature>
<name>A0A1X2HK36_SYNRA</name>
<evidence type="ECO:0000256" key="1">
    <source>
        <dbReference type="SAM" id="MobiDB-lite"/>
    </source>
</evidence>
<keyword evidence="3" id="KW-1185">Reference proteome</keyword>
<protein>
    <submittedName>
        <fullName evidence="2">Coth protein-domain-containing protein</fullName>
    </submittedName>
</protein>
<evidence type="ECO:0000313" key="3">
    <source>
        <dbReference type="Proteomes" id="UP000242180"/>
    </source>
</evidence>
<dbReference type="OMA" id="CITWANK"/>
<sequence length="630" mass="69396">MLTLAKQRKGSTTWYAVVAFPNKAEGQGVGVSVAGQAYALQESEEHPNLYVGNAPFGQTYNYVITDAESGTTVRPESVERSLADGQVTTGNEFFDRFPNVYSMPELPQAFNPIYPPLFTNMNKSNEVATLLLRVDTEKLDRILVHPKNKYKDAHVYEMTYISNSEIHTIKDAGIINNGQTSKEYDRQSFEIDLNKYVQGEDAPKQLLFGRSMLKLRAEPTDPSFMREKLVLDCLAAAGAATLSGSWVRLFVNDEAIGLFLMTDDVSTHFIDDVLNGGDWAYPHTGPTYKGNALDSAHGANLAYLGDDVELYSEDVYKLKDKGKDKQYLDKDNKTVPLIEFTRALAEADTKEKLAELIHIEHTMIHLAVNFLVGSWDGVWYQASNFYLNQDLGTRQWTLITYDFDETLGNGVEDTELATVPYQSFAPDGAERPLIDAVLRVDTPAFERILKTLVKRFFKPSVIEPRLKTWQQMLEKDLAWDRGLPGRSPGEKMAWTYDDFYTSSLADDVHSEGAVGNSDLSLSIADWVRRRSAAVCEQLNIDDTDDIVPALGPYIGGHDMDGSGLITEHRPAVNAFPTPSAADRNGTTGGLALTGPAESQNIASSAAVYHPSAVSLSGFVAALAAAVVAAI</sequence>
<dbReference type="EMBL" id="MCGN01000003">
    <property type="protein sequence ID" value="ORY99417.1"/>
    <property type="molecule type" value="Genomic_DNA"/>
</dbReference>
<dbReference type="Pfam" id="PF08757">
    <property type="entry name" value="CotH"/>
    <property type="match status" value="1"/>
</dbReference>
<dbReference type="InterPro" id="IPR014867">
    <property type="entry name" value="Spore_coat_CotH_CotH2/3/7"/>
</dbReference>
<dbReference type="InParanoid" id="A0A1X2HK36"/>
<dbReference type="OrthoDB" id="10267127at2759"/>